<organism evidence="4 5">
    <name type="scientific">Tritonibacter litoralis</name>
    <dbReference type="NCBI Taxonomy" id="2662264"/>
    <lineage>
        <taxon>Bacteria</taxon>
        <taxon>Pseudomonadati</taxon>
        <taxon>Pseudomonadota</taxon>
        <taxon>Alphaproteobacteria</taxon>
        <taxon>Rhodobacterales</taxon>
        <taxon>Paracoccaceae</taxon>
        <taxon>Tritonibacter</taxon>
    </lineage>
</organism>
<evidence type="ECO:0000256" key="2">
    <source>
        <dbReference type="SAM" id="SignalP"/>
    </source>
</evidence>
<evidence type="ECO:0000313" key="5">
    <source>
        <dbReference type="Proteomes" id="UP000444174"/>
    </source>
</evidence>
<dbReference type="PANTHER" id="PTHR35936">
    <property type="entry name" value="MEMBRANE-BOUND LYTIC MUREIN TRANSGLYCOSYLASE F"/>
    <property type="match status" value="1"/>
</dbReference>
<sequence length="259" mass="28031">MLRKLSFAILATSAAALAAPVAAETLKVGVSAEPYPPFYAPDASGEWKGWEIDFMNELCARIEAECIVTPVAWEGIIPALNSEKIDMIIGSMSITPARAEQINFSDKYYDTPTALVMAKGSKFENSPEGLKGAYIGAQSGSIQQVYAEKYFAETASEIRFYQTLDEELQDLAAGRIDVVIGDSLAMEPFITSDEGKACCEFKGAVAADQDVLGYGVGVGMRKEDTELLAKVNAAIAEIRTDGTYEKISADYFTFDIYGE</sequence>
<dbReference type="PANTHER" id="PTHR35936:SF17">
    <property type="entry name" value="ARGININE-BINDING EXTRACELLULAR PROTEIN ARTP"/>
    <property type="match status" value="1"/>
</dbReference>
<protein>
    <submittedName>
        <fullName evidence="4">Transporter substrate-binding domain-containing protein</fullName>
    </submittedName>
</protein>
<dbReference type="EMBL" id="WIBF01000004">
    <property type="protein sequence ID" value="MQQ08464.1"/>
    <property type="molecule type" value="Genomic_DNA"/>
</dbReference>
<dbReference type="SMART" id="SM00062">
    <property type="entry name" value="PBPb"/>
    <property type="match status" value="1"/>
</dbReference>
<proteinExistence type="predicted"/>
<comment type="caution">
    <text evidence="4">The sequence shown here is derived from an EMBL/GenBank/DDBJ whole genome shotgun (WGS) entry which is preliminary data.</text>
</comment>
<gene>
    <name evidence="4" type="ORF">GFB49_08385</name>
</gene>
<keyword evidence="5" id="KW-1185">Reference proteome</keyword>
<reference evidence="4 5" key="1">
    <citation type="submission" date="2019-10" db="EMBL/GenBank/DDBJ databases">
        <title>Epibacterium sp. nov., isolated from seawater.</title>
        <authorList>
            <person name="Zhang X."/>
            <person name="Li N."/>
        </authorList>
    </citation>
    <scope>NUCLEOTIDE SEQUENCE [LARGE SCALE GENOMIC DNA]</scope>
    <source>
        <strain evidence="4 5">SM1979</strain>
    </source>
</reference>
<evidence type="ECO:0000256" key="1">
    <source>
        <dbReference type="ARBA" id="ARBA00022729"/>
    </source>
</evidence>
<dbReference type="RefSeq" id="WP_153215414.1">
    <property type="nucleotide sequence ID" value="NZ_WIBF01000004.1"/>
</dbReference>
<dbReference type="AlphaFoldDB" id="A0A843YG82"/>
<dbReference type="SUPFAM" id="SSF53850">
    <property type="entry name" value="Periplasmic binding protein-like II"/>
    <property type="match status" value="1"/>
</dbReference>
<dbReference type="Gene3D" id="3.40.190.10">
    <property type="entry name" value="Periplasmic binding protein-like II"/>
    <property type="match status" value="2"/>
</dbReference>
<dbReference type="InterPro" id="IPR001638">
    <property type="entry name" value="Solute-binding_3/MltF_N"/>
</dbReference>
<dbReference type="Pfam" id="PF00497">
    <property type="entry name" value="SBP_bac_3"/>
    <property type="match status" value="1"/>
</dbReference>
<feature type="signal peptide" evidence="2">
    <location>
        <begin position="1"/>
        <end position="18"/>
    </location>
</feature>
<feature type="chain" id="PRO_5033061207" evidence="2">
    <location>
        <begin position="19"/>
        <end position="259"/>
    </location>
</feature>
<evidence type="ECO:0000313" key="4">
    <source>
        <dbReference type="EMBL" id="MQQ08464.1"/>
    </source>
</evidence>
<feature type="domain" description="Solute-binding protein family 3/N-terminal" evidence="3">
    <location>
        <begin position="25"/>
        <end position="255"/>
    </location>
</feature>
<dbReference type="Proteomes" id="UP000444174">
    <property type="component" value="Unassembled WGS sequence"/>
</dbReference>
<name>A0A843YG82_9RHOB</name>
<evidence type="ECO:0000259" key="3">
    <source>
        <dbReference type="SMART" id="SM00062"/>
    </source>
</evidence>
<accession>A0A843YG82</accession>
<keyword evidence="1 2" id="KW-0732">Signal</keyword>